<feature type="compositionally biased region" description="Basic residues" evidence="1">
    <location>
        <begin position="29"/>
        <end position="47"/>
    </location>
</feature>
<evidence type="ECO:0000256" key="1">
    <source>
        <dbReference type="SAM" id="MobiDB-lite"/>
    </source>
</evidence>
<gene>
    <name evidence="2" type="ORF">E1283_32730</name>
</gene>
<feature type="compositionally biased region" description="Basic residues" evidence="1">
    <location>
        <begin position="63"/>
        <end position="82"/>
    </location>
</feature>
<reference evidence="2 3" key="1">
    <citation type="submission" date="2019-03" db="EMBL/GenBank/DDBJ databases">
        <title>Draft genome sequences of novel Actinobacteria.</title>
        <authorList>
            <person name="Sahin N."/>
            <person name="Ay H."/>
            <person name="Saygin H."/>
        </authorList>
    </citation>
    <scope>NUCLEOTIDE SEQUENCE [LARGE SCALE GENOMIC DNA]</scope>
    <source>
        <strain evidence="2 3">DSM 41900</strain>
    </source>
</reference>
<feature type="compositionally biased region" description="Low complexity" evidence="1">
    <location>
        <begin position="13"/>
        <end position="25"/>
    </location>
</feature>
<organism evidence="2 3">
    <name type="scientific">Streptomyces hainanensis</name>
    <dbReference type="NCBI Taxonomy" id="402648"/>
    <lineage>
        <taxon>Bacteria</taxon>
        <taxon>Bacillati</taxon>
        <taxon>Actinomycetota</taxon>
        <taxon>Actinomycetes</taxon>
        <taxon>Kitasatosporales</taxon>
        <taxon>Streptomycetaceae</taxon>
        <taxon>Streptomyces</taxon>
    </lineage>
</organism>
<feature type="region of interest" description="Disordered" evidence="1">
    <location>
        <begin position="1"/>
        <end position="82"/>
    </location>
</feature>
<evidence type="ECO:0000313" key="3">
    <source>
        <dbReference type="Proteomes" id="UP000295345"/>
    </source>
</evidence>
<name>A0A4R4SKD1_9ACTN</name>
<dbReference type="AlphaFoldDB" id="A0A4R4SKD1"/>
<proteinExistence type="predicted"/>
<sequence length="82" mass="9255">MRTRVAGHGGARAAGCSGSWRRWPPSSSPRRRARPARRRRRGPRRGSRPGSPTPSRAWTAVPRRGRAPRPCWRRSGRCRTST</sequence>
<dbReference type="EMBL" id="SMKI01000575">
    <property type="protein sequence ID" value="TDC63236.1"/>
    <property type="molecule type" value="Genomic_DNA"/>
</dbReference>
<comment type="caution">
    <text evidence="2">The sequence shown here is derived from an EMBL/GenBank/DDBJ whole genome shotgun (WGS) entry which is preliminary data.</text>
</comment>
<accession>A0A4R4SKD1</accession>
<protein>
    <submittedName>
        <fullName evidence="2">Uncharacterized protein</fullName>
    </submittedName>
</protein>
<dbReference type="Proteomes" id="UP000295345">
    <property type="component" value="Unassembled WGS sequence"/>
</dbReference>
<keyword evidence="3" id="KW-1185">Reference proteome</keyword>
<evidence type="ECO:0000313" key="2">
    <source>
        <dbReference type="EMBL" id="TDC63236.1"/>
    </source>
</evidence>